<accession>D6YTN5</accession>
<dbReference type="KEGG" id="wch:wcw_0121"/>
<gene>
    <name evidence="3" type="ordered locus">wcw_0121</name>
</gene>
<name>D6YTN5_WADCW</name>
<dbReference type="RefSeq" id="WP_013181224.1">
    <property type="nucleotide sequence ID" value="NC_014225.1"/>
</dbReference>
<dbReference type="InterPro" id="IPR029021">
    <property type="entry name" value="Prot-tyrosine_phosphatase-like"/>
</dbReference>
<keyword evidence="4" id="KW-1185">Reference proteome</keyword>
<evidence type="ECO:0000313" key="4">
    <source>
        <dbReference type="Proteomes" id="UP000001505"/>
    </source>
</evidence>
<dbReference type="eggNOG" id="COG2453">
    <property type="taxonomic scope" value="Bacteria"/>
</dbReference>
<dbReference type="AlphaFoldDB" id="D6YTN5"/>
<evidence type="ECO:0000259" key="2">
    <source>
        <dbReference type="PROSITE" id="PS50056"/>
    </source>
</evidence>
<reference evidence="3 4" key="1">
    <citation type="journal article" date="2010" name="PLoS ONE">
        <title>The Waddlia genome: a window into chlamydial biology.</title>
        <authorList>
            <person name="Bertelli C."/>
            <person name="Collyn F."/>
            <person name="Croxatto A."/>
            <person name="Ruckert C."/>
            <person name="Polkinghorne A."/>
            <person name="Kebbi-Beghdadi C."/>
            <person name="Goesmann A."/>
            <person name="Vaughan L."/>
            <person name="Greub G."/>
        </authorList>
    </citation>
    <scope>NUCLEOTIDE SEQUENCE [LARGE SCALE GENOMIC DNA]</scope>
    <source>
        <strain evidence="4">ATCC VR-1470 / WSU 86-1044</strain>
    </source>
</reference>
<evidence type="ECO:0000259" key="1">
    <source>
        <dbReference type="PROSITE" id="PS50054"/>
    </source>
</evidence>
<dbReference type="Proteomes" id="UP000001505">
    <property type="component" value="Chromosome"/>
</dbReference>
<dbReference type="InterPro" id="IPR000387">
    <property type="entry name" value="Tyr_Pase_dom"/>
</dbReference>
<dbReference type="Pfam" id="PF00782">
    <property type="entry name" value="DSPc"/>
    <property type="match status" value="1"/>
</dbReference>
<dbReference type="PROSITE" id="PS50054">
    <property type="entry name" value="TYR_PHOSPHATASE_DUAL"/>
    <property type="match status" value="1"/>
</dbReference>
<organism evidence="3 4">
    <name type="scientific">Waddlia chondrophila (strain ATCC VR-1470 / WSU 86-1044)</name>
    <dbReference type="NCBI Taxonomy" id="716544"/>
    <lineage>
        <taxon>Bacteria</taxon>
        <taxon>Pseudomonadati</taxon>
        <taxon>Chlamydiota</taxon>
        <taxon>Chlamydiia</taxon>
        <taxon>Parachlamydiales</taxon>
        <taxon>Waddliaceae</taxon>
        <taxon>Waddlia</taxon>
    </lineage>
</organism>
<proteinExistence type="predicted"/>
<dbReference type="SMART" id="SM00195">
    <property type="entry name" value="DSPc"/>
    <property type="match status" value="1"/>
</dbReference>
<dbReference type="PANTHER" id="PTHR46274">
    <property type="entry name" value="PHOSPHATIDYLINOSITOL PHOSPHATASE"/>
    <property type="match status" value="1"/>
</dbReference>
<dbReference type="PANTHER" id="PTHR46274:SF6">
    <property type="entry name" value="TYR_PHOSPHATASE_2 DOMAIN-CONTAINING PROTEIN"/>
    <property type="match status" value="1"/>
</dbReference>
<dbReference type="InterPro" id="IPR000340">
    <property type="entry name" value="Dual-sp_phosphatase_cat-dom"/>
</dbReference>
<dbReference type="Gene3D" id="3.90.190.10">
    <property type="entry name" value="Protein tyrosine phosphatase superfamily"/>
    <property type="match status" value="1"/>
</dbReference>
<dbReference type="OrthoDB" id="21920at2"/>
<feature type="domain" description="Tyrosine specific protein phosphatases" evidence="2">
    <location>
        <begin position="319"/>
        <end position="391"/>
    </location>
</feature>
<dbReference type="STRING" id="716544.wcw_0121"/>
<protein>
    <submittedName>
        <fullName evidence="3">Putative dual specificity phosphatase</fullName>
    </submittedName>
</protein>
<dbReference type="HOGENOM" id="CLU_676047_0_0_0"/>
<dbReference type="EMBL" id="CP001928">
    <property type="protein sequence ID" value="ADI37496.1"/>
    <property type="molecule type" value="Genomic_DNA"/>
</dbReference>
<dbReference type="SUPFAM" id="SSF52799">
    <property type="entry name" value="(Phosphotyrosine protein) phosphatases II"/>
    <property type="match status" value="1"/>
</dbReference>
<dbReference type="PROSITE" id="PS50056">
    <property type="entry name" value="TYR_PHOSPHATASE_2"/>
    <property type="match status" value="1"/>
</dbReference>
<evidence type="ECO:0000313" key="3">
    <source>
        <dbReference type="EMBL" id="ADI37496.1"/>
    </source>
</evidence>
<sequence>MTTPSSFSPFLAELNTLASIPPNTYFHRNRKGHFMTTADFASTILCAQTIANTYKGRDPAATASQITKFSKKLQVLISTETETALESNNEILCRKTFRQLIFVCQRIHYAVRGRVEGGGLTGVFKTYENHGDAKEVIETAISNMRESALNALKALRDQLPEKKMLGNEQLNSLTTYTFEPEEKPICPEENYTDEEWEAAIAHSADLLKESVGMMHYYGRYSTGLFYNQARSYLSDSGWEWMNKIGHFENGNLYLSALPVVSKNMDSLEDLKKAEISAVLSVTEVFETHSDGYFTSPIKPSTYAENGIKHLQIPTPDCETIFFELVLRGVEFIHWCLSKGVSIDVHCKAGRGRSFMIVVCYLIKYQNMTANAAFEHVSLMRPQSGFSKNRQEWKTIEVFEKFYYKPST</sequence>
<dbReference type="FunFam" id="3.90.190.10:FF:000157">
    <property type="entry name" value="Protein-tyrosine phosphatase"/>
    <property type="match status" value="1"/>
</dbReference>
<feature type="domain" description="Tyrosine-protein phosphatase" evidence="1">
    <location>
        <begin position="243"/>
        <end position="404"/>
    </location>
</feature>
<dbReference type="InterPro" id="IPR020422">
    <property type="entry name" value="TYR_PHOSPHATASE_DUAL_dom"/>
</dbReference>